<reference evidence="4" key="1">
    <citation type="submission" date="2022-11" db="UniProtKB">
        <authorList>
            <consortium name="WormBaseParasite"/>
        </authorList>
    </citation>
    <scope>IDENTIFICATION</scope>
</reference>
<accession>A0A915K3L2</accession>
<dbReference type="AlphaFoldDB" id="A0A915K3L2"/>
<evidence type="ECO:0000313" key="3">
    <source>
        <dbReference type="Proteomes" id="UP000887565"/>
    </source>
</evidence>
<keyword evidence="2" id="KW-1133">Transmembrane helix</keyword>
<proteinExistence type="predicted"/>
<protein>
    <submittedName>
        <fullName evidence="4">Uncharacterized protein</fullName>
    </submittedName>
</protein>
<name>A0A915K3L2_ROMCU</name>
<organism evidence="3 4">
    <name type="scientific">Romanomermis culicivorax</name>
    <name type="common">Nematode worm</name>
    <dbReference type="NCBI Taxonomy" id="13658"/>
    <lineage>
        <taxon>Eukaryota</taxon>
        <taxon>Metazoa</taxon>
        <taxon>Ecdysozoa</taxon>
        <taxon>Nematoda</taxon>
        <taxon>Enoplea</taxon>
        <taxon>Dorylaimia</taxon>
        <taxon>Mermithida</taxon>
        <taxon>Mermithoidea</taxon>
        <taxon>Mermithidae</taxon>
        <taxon>Romanomermis</taxon>
    </lineage>
</organism>
<evidence type="ECO:0000256" key="1">
    <source>
        <dbReference type="SAM" id="MobiDB-lite"/>
    </source>
</evidence>
<sequence length="100" mass="11202">MFISLGTAIFGIVLIYLLYQRFIADSRRKRKQSASTSDDDERQSSSSDEKSISVATDIKAKQTTRKPSKIENKKKFNPTFVHPWLSATLKGHIGDVLGKA</sequence>
<feature type="region of interest" description="Disordered" evidence="1">
    <location>
        <begin position="27"/>
        <end position="74"/>
    </location>
</feature>
<evidence type="ECO:0000256" key="2">
    <source>
        <dbReference type="SAM" id="Phobius"/>
    </source>
</evidence>
<keyword evidence="2" id="KW-0812">Transmembrane</keyword>
<keyword evidence="2" id="KW-0472">Membrane</keyword>
<feature type="transmembrane region" description="Helical" evidence="2">
    <location>
        <begin position="6"/>
        <end position="24"/>
    </location>
</feature>
<keyword evidence="3" id="KW-1185">Reference proteome</keyword>
<dbReference type="Proteomes" id="UP000887565">
    <property type="component" value="Unplaced"/>
</dbReference>
<dbReference type="WBParaSite" id="nRc.2.0.1.t33291-RA">
    <property type="protein sequence ID" value="nRc.2.0.1.t33291-RA"/>
    <property type="gene ID" value="nRc.2.0.1.g33291"/>
</dbReference>
<evidence type="ECO:0000313" key="4">
    <source>
        <dbReference type="WBParaSite" id="nRc.2.0.1.t33291-RA"/>
    </source>
</evidence>